<dbReference type="EMBL" id="HACA01017268">
    <property type="protein sequence ID" value="CDW34629.1"/>
    <property type="molecule type" value="Transcribed_RNA"/>
</dbReference>
<dbReference type="AlphaFoldDB" id="A0A0K2U8R7"/>
<sequence>MNFIRVIIVSPSWAQSNIGDQHRSNSCQFPCLFPSLLL</sequence>
<protein>
    <submittedName>
        <fullName evidence="1">Uncharacterized protein</fullName>
    </submittedName>
</protein>
<name>A0A0K2U8R7_LEPSM</name>
<proteinExistence type="predicted"/>
<evidence type="ECO:0000313" key="1">
    <source>
        <dbReference type="EMBL" id="CDW34629.1"/>
    </source>
</evidence>
<organism evidence="1">
    <name type="scientific">Lepeophtheirus salmonis</name>
    <name type="common">Salmon louse</name>
    <name type="synonym">Caligus salmonis</name>
    <dbReference type="NCBI Taxonomy" id="72036"/>
    <lineage>
        <taxon>Eukaryota</taxon>
        <taxon>Metazoa</taxon>
        <taxon>Ecdysozoa</taxon>
        <taxon>Arthropoda</taxon>
        <taxon>Crustacea</taxon>
        <taxon>Multicrustacea</taxon>
        <taxon>Hexanauplia</taxon>
        <taxon>Copepoda</taxon>
        <taxon>Siphonostomatoida</taxon>
        <taxon>Caligidae</taxon>
        <taxon>Lepeophtheirus</taxon>
    </lineage>
</organism>
<reference evidence="1" key="1">
    <citation type="submission" date="2014-05" db="EMBL/GenBank/DDBJ databases">
        <authorList>
            <person name="Chronopoulou M."/>
        </authorList>
    </citation>
    <scope>NUCLEOTIDE SEQUENCE</scope>
    <source>
        <tissue evidence="1">Whole organism</tissue>
    </source>
</reference>
<accession>A0A0K2U8R7</accession>